<evidence type="ECO:0000313" key="2">
    <source>
        <dbReference type="Proteomes" id="UP000054630"/>
    </source>
</evidence>
<name>A0A0V0RBU7_9BILA</name>
<organism evidence="1 2">
    <name type="scientific">Trichinella nelsoni</name>
    <dbReference type="NCBI Taxonomy" id="6336"/>
    <lineage>
        <taxon>Eukaryota</taxon>
        <taxon>Metazoa</taxon>
        <taxon>Ecdysozoa</taxon>
        <taxon>Nematoda</taxon>
        <taxon>Enoplea</taxon>
        <taxon>Dorylaimia</taxon>
        <taxon>Trichinellida</taxon>
        <taxon>Trichinellidae</taxon>
        <taxon>Trichinella</taxon>
    </lineage>
</organism>
<keyword evidence="2" id="KW-1185">Reference proteome</keyword>
<sequence length="40" mass="4907">MIRAHNLDVMVQFKEIYRLSTFLRFTTRSHHRKCLTIKNT</sequence>
<dbReference type="Proteomes" id="UP000054630">
    <property type="component" value="Unassembled WGS sequence"/>
</dbReference>
<dbReference type="AlphaFoldDB" id="A0A0V0RBU7"/>
<evidence type="ECO:0000313" key="1">
    <source>
        <dbReference type="EMBL" id="KRX11981.1"/>
    </source>
</evidence>
<dbReference type="EMBL" id="JYDL01001003">
    <property type="protein sequence ID" value="KRX11981.1"/>
    <property type="molecule type" value="Genomic_DNA"/>
</dbReference>
<gene>
    <name evidence="1" type="ORF">T07_467</name>
</gene>
<reference evidence="1 2" key="1">
    <citation type="submission" date="2015-01" db="EMBL/GenBank/DDBJ databases">
        <title>Evolution of Trichinella species and genotypes.</title>
        <authorList>
            <person name="Korhonen P.K."/>
            <person name="Edoardo P."/>
            <person name="Giuseppe L.R."/>
            <person name="Gasser R.B."/>
        </authorList>
    </citation>
    <scope>NUCLEOTIDE SEQUENCE [LARGE SCALE GENOMIC DNA]</scope>
    <source>
        <strain evidence="1">ISS37</strain>
    </source>
</reference>
<comment type="caution">
    <text evidence="1">The sequence shown here is derived from an EMBL/GenBank/DDBJ whole genome shotgun (WGS) entry which is preliminary data.</text>
</comment>
<proteinExistence type="predicted"/>
<protein>
    <submittedName>
        <fullName evidence="1">Uncharacterized protein</fullName>
    </submittedName>
</protein>
<accession>A0A0V0RBU7</accession>